<evidence type="ECO:0000259" key="9">
    <source>
        <dbReference type="PROSITE" id="PS51186"/>
    </source>
</evidence>
<evidence type="ECO:0000256" key="7">
    <source>
        <dbReference type="ARBA" id="ARBA00029660"/>
    </source>
</evidence>
<dbReference type="CDD" id="cd04301">
    <property type="entry name" value="NAT_SF"/>
    <property type="match status" value="1"/>
</dbReference>
<evidence type="ECO:0000256" key="2">
    <source>
        <dbReference type="ARBA" id="ARBA00012888"/>
    </source>
</evidence>
<feature type="domain" description="N-acetyltransferase" evidence="9">
    <location>
        <begin position="1"/>
        <end position="145"/>
    </location>
</feature>
<organism evidence="10 11">
    <name type="scientific">Kurthia populi</name>
    <dbReference type="NCBI Taxonomy" id="1562132"/>
    <lineage>
        <taxon>Bacteria</taxon>
        <taxon>Bacillati</taxon>
        <taxon>Bacillota</taxon>
        <taxon>Bacilli</taxon>
        <taxon>Bacillales</taxon>
        <taxon>Caryophanaceae</taxon>
        <taxon>Kurthia</taxon>
    </lineage>
</organism>
<reference evidence="11" key="1">
    <citation type="journal article" date="2019" name="Int. J. Syst. Evol. Microbiol.">
        <title>The Global Catalogue of Microorganisms (GCM) 10K type strain sequencing project: providing services to taxonomists for standard genome sequencing and annotation.</title>
        <authorList>
            <consortium name="The Broad Institute Genomics Platform"/>
            <consortium name="The Broad Institute Genome Sequencing Center for Infectious Disease"/>
            <person name="Wu L."/>
            <person name="Ma J."/>
        </authorList>
    </citation>
    <scope>NUCLEOTIDE SEQUENCE [LARGE SCALE GENOMIC DNA]</scope>
    <source>
        <strain evidence="11">KCTC 33522</strain>
    </source>
</reference>
<dbReference type="InterPro" id="IPR024170">
    <property type="entry name" value="Aminoglycoside_N6-AcTrfrase"/>
</dbReference>
<sequence length="145" mass="16647">MIRQAEKNEAMRVAELALLLWPNNDLAAFTKEFKTWIEDDEALILLALDQDYAVGFAQCQLRHEYVEGTDSSPVGYLEGLYVKEAYRMKGIANELVKSCELWAKDKKCREFASDCELSNDASIRMHKKLGFTEANRIVCFTKTLR</sequence>
<dbReference type="EMBL" id="JBHUOR010000135">
    <property type="protein sequence ID" value="MFD2870165.1"/>
    <property type="molecule type" value="Genomic_DNA"/>
</dbReference>
<dbReference type="Pfam" id="PF00583">
    <property type="entry name" value="Acetyltransf_1"/>
    <property type="match status" value="1"/>
</dbReference>
<dbReference type="GO" id="GO:0047663">
    <property type="term" value="F:aminoglycoside 6'-N-acetyltransferase activity"/>
    <property type="evidence" value="ECO:0007669"/>
    <property type="project" value="UniProtKB-EC"/>
</dbReference>
<gene>
    <name evidence="10" type="primary">aac(6')</name>
    <name evidence="10" type="ORF">ACFSY7_16865</name>
</gene>
<evidence type="ECO:0000313" key="10">
    <source>
        <dbReference type="EMBL" id="MFD2870165.1"/>
    </source>
</evidence>
<evidence type="ECO:0000256" key="3">
    <source>
        <dbReference type="ARBA" id="ARBA00017677"/>
    </source>
</evidence>
<evidence type="ECO:0000256" key="5">
    <source>
        <dbReference type="ARBA" id="ARBA00023251"/>
    </source>
</evidence>
<dbReference type="InterPro" id="IPR000182">
    <property type="entry name" value="GNAT_dom"/>
</dbReference>
<dbReference type="PROSITE" id="PS51186">
    <property type="entry name" value="GNAT"/>
    <property type="match status" value="1"/>
</dbReference>
<dbReference type="PANTHER" id="PTHR43072">
    <property type="entry name" value="N-ACETYLTRANSFERASE"/>
    <property type="match status" value="1"/>
</dbReference>
<evidence type="ECO:0000256" key="4">
    <source>
        <dbReference type="ARBA" id="ARBA00022679"/>
    </source>
</evidence>
<dbReference type="NCBIfam" id="NF043067">
    <property type="entry name" value="AAC_6p_group_E"/>
    <property type="match status" value="1"/>
</dbReference>
<dbReference type="Proteomes" id="UP001597568">
    <property type="component" value="Unassembled WGS sequence"/>
</dbReference>
<evidence type="ECO:0000256" key="8">
    <source>
        <dbReference type="ARBA" id="ARBA00048923"/>
    </source>
</evidence>
<keyword evidence="11" id="KW-1185">Reference proteome</keyword>
<dbReference type="EC" id="2.3.1.82" evidence="2"/>
<comment type="caution">
    <text evidence="10">The sequence shown here is derived from an EMBL/GenBank/DDBJ whole genome shotgun (WGS) entry which is preliminary data.</text>
</comment>
<evidence type="ECO:0000313" key="11">
    <source>
        <dbReference type="Proteomes" id="UP001597568"/>
    </source>
</evidence>
<proteinExistence type="predicted"/>
<protein>
    <recommendedName>
        <fullName evidence="3">Aminoglycoside N(6')-acetyltransferase type 1</fullName>
        <ecNumber evidence="2">2.3.1.82</ecNumber>
    </recommendedName>
    <alternativeName>
        <fullName evidence="7">Aminoglycoside resistance protein</fullName>
    </alternativeName>
</protein>
<accession>A0ABW5Y4G8</accession>
<keyword evidence="5" id="KW-0046">Antibiotic resistance</keyword>
<dbReference type="InterPro" id="IPR016181">
    <property type="entry name" value="Acyl_CoA_acyltransferase"/>
</dbReference>
<evidence type="ECO:0000256" key="6">
    <source>
        <dbReference type="ARBA" id="ARBA00023315"/>
    </source>
</evidence>
<evidence type="ECO:0000256" key="1">
    <source>
        <dbReference type="ARBA" id="ARBA00011738"/>
    </source>
</evidence>
<keyword evidence="4 10" id="KW-0808">Transferase</keyword>
<dbReference type="RefSeq" id="WP_380148814.1">
    <property type="nucleotide sequence ID" value="NZ_JBHUOR010000135.1"/>
</dbReference>
<comment type="subunit">
    <text evidence="1">Homodimer.</text>
</comment>
<dbReference type="SUPFAM" id="SSF55729">
    <property type="entry name" value="Acyl-CoA N-acyltransferases (Nat)"/>
    <property type="match status" value="1"/>
</dbReference>
<comment type="catalytic activity">
    <reaction evidence="8">
        <text>kanamycin B + acetyl-CoA = N(6')-acetylkanamycin B + CoA + H(+)</text>
        <dbReference type="Rhea" id="RHEA:16449"/>
        <dbReference type="ChEBI" id="CHEBI:15378"/>
        <dbReference type="ChEBI" id="CHEBI:57287"/>
        <dbReference type="ChEBI" id="CHEBI:57288"/>
        <dbReference type="ChEBI" id="CHEBI:58390"/>
        <dbReference type="ChEBI" id="CHEBI:58549"/>
        <dbReference type="EC" id="2.3.1.82"/>
    </reaction>
</comment>
<dbReference type="Gene3D" id="3.40.630.30">
    <property type="match status" value="1"/>
</dbReference>
<dbReference type="PIRSF" id="PIRSF000452">
    <property type="entry name" value="6-N-acetyltransf"/>
    <property type="match status" value="1"/>
</dbReference>
<name>A0ABW5Y4G8_9BACL</name>
<keyword evidence="6 10" id="KW-0012">Acyltransferase</keyword>